<gene>
    <name evidence="4" type="ORF">CPY51_20940</name>
</gene>
<evidence type="ECO:0000313" key="4">
    <source>
        <dbReference type="EMBL" id="PZM11228.1"/>
    </source>
</evidence>
<comment type="caution">
    <text evidence="4">The sequence shown here is derived from an EMBL/GenBank/DDBJ whole genome shotgun (WGS) entry which is preliminary data.</text>
</comment>
<dbReference type="Proteomes" id="UP000248925">
    <property type="component" value="Unassembled WGS sequence"/>
</dbReference>
<reference evidence="4 5" key="1">
    <citation type="journal article" date="2018" name="Sci. Rep.">
        <title>Rhizobium tumorigenes sp. nov., a novel plant tumorigenic bacterium isolated from cane gall tumors on thornless blackberry.</title>
        <authorList>
            <person name="Kuzmanovi N."/>
            <person name="Smalla K."/>
            <person name="Gronow S."/>
            <person name="PuBawska J."/>
        </authorList>
    </citation>
    <scope>NUCLEOTIDE SEQUENCE [LARGE SCALE GENOMIC DNA]</scope>
    <source>
        <strain evidence="4 5">CCBAU 85046</strain>
    </source>
</reference>
<evidence type="ECO:0000256" key="1">
    <source>
        <dbReference type="SAM" id="MobiDB-lite"/>
    </source>
</evidence>
<evidence type="ECO:0000259" key="3">
    <source>
        <dbReference type="SMART" id="SM00287"/>
    </source>
</evidence>
<dbReference type="OrthoDB" id="102964at2"/>
<evidence type="ECO:0000313" key="5">
    <source>
        <dbReference type="Proteomes" id="UP000248925"/>
    </source>
</evidence>
<dbReference type="SMART" id="SM00287">
    <property type="entry name" value="SH3b"/>
    <property type="match status" value="1"/>
</dbReference>
<dbReference type="InterPro" id="IPR003646">
    <property type="entry name" value="SH3-like_bac-type"/>
</dbReference>
<keyword evidence="2" id="KW-0732">Signal</keyword>
<dbReference type="EMBL" id="PCDP01000040">
    <property type="protein sequence ID" value="PZM11228.1"/>
    <property type="molecule type" value="Genomic_DNA"/>
</dbReference>
<feature type="chain" id="PRO_5015870313" description="SH3b domain-containing protein" evidence="2">
    <location>
        <begin position="18"/>
        <end position="825"/>
    </location>
</feature>
<feature type="domain" description="SH3b" evidence="3">
    <location>
        <begin position="19"/>
        <end position="82"/>
    </location>
</feature>
<keyword evidence="5" id="KW-1185">Reference proteome</keyword>
<feature type="region of interest" description="Disordered" evidence="1">
    <location>
        <begin position="739"/>
        <end position="776"/>
    </location>
</feature>
<organism evidence="4 5">
    <name type="scientific">Rhizobium tubonense</name>
    <dbReference type="NCBI Taxonomy" id="484088"/>
    <lineage>
        <taxon>Bacteria</taxon>
        <taxon>Pseudomonadati</taxon>
        <taxon>Pseudomonadota</taxon>
        <taxon>Alphaproteobacteria</taxon>
        <taxon>Hyphomicrobiales</taxon>
        <taxon>Rhizobiaceae</taxon>
        <taxon>Rhizobium/Agrobacterium group</taxon>
        <taxon>Rhizobium</taxon>
    </lineage>
</organism>
<dbReference type="Pfam" id="PF08239">
    <property type="entry name" value="SH3_3"/>
    <property type="match status" value="1"/>
</dbReference>
<dbReference type="Gene3D" id="2.30.30.40">
    <property type="entry name" value="SH3 Domains"/>
    <property type="match status" value="1"/>
</dbReference>
<dbReference type="RefSeq" id="WP_111162165.1">
    <property type="nucleotide sequence ID" value="NZ_PCDP01000040.1"/>
</dbReference>
<sequence length="825" mass="88010">MKAIISLVISISLIASAASAEPAVTTAKINFRQGPGTQYKSLGQIAQGASVDLGQCDSSGAWCAISFNGQKGFANGKFLNASEAERPSWPRVYSTDAGGQITLYQPQVTDWKNFTEITALIATEYKTTKEAKPVFGILTVNGQTVADGDTDNVIVSNIKVTDINFSALDRKSLSDLSLEVGKVMPTGSVTYPEERLAASLADYKRMDDVQGLKSDPPVILTSNVASILVLTDGAAVFAPVKGVDGLSFVANTNWDLFKVDADNTYYLRNGKSWLTARDLSSSDWKEATTLPEQFSKLPDDDNWKDARAALPPTPLPDGKLPEVFYSDKPAELVQFDGVPALVKVPGTALKWASNSSSDVFFNDSDRKWYILLSGRWFSATALGGPWTFATPNLPSDFQNIPDDAPYYAVRSSVPGTSENAEARLKASIPQTARVATDGSVGVEVAYSGDPKFEPIDGTSLTYAVNTNEQVIKVGDKYFVLKDGVWFVGLNPTGPFSVATEVPAEIYTIPPSSPVYNATYVRIYNTEPGAVWFGYTMGYLGAYLAWDAIVYGTGWYYHPYWAAGWAGGGYLPYYPRPLTYGIGAFYNPAVGTFGRYGYAYGPYRGIAGGAAYNPRTGAYIRGVAITGPNGAAGFISAYNPRTGNGVVAHGGSNVYGSWGTAGVKHGSEFARVNAGANANGAAAQWRTSEGNHGFVAAGKGGDVYAGRDGNVYRKDDGQWQKHTDGGWSPVQRPTTDNLKNAGQNIANRPGANGGGVQNLANRPSRAQPIAPDNLGIDRAGRQLGNQRALQHQMFQRPPPQNFGGFHGGGGFGGGGGFRGGGGFHRR</sequence>
<evidence type="ECO:0000256" key="2">
    <source>
        <dbReference type="SAM" id="SignalP"/>
    </source>
</evidence>
<proteinExistence type="predicted"/>
<accession>A0A2W4CJL1</accession>
<protein>
    <recommendedName>
        <fullName evidence="3">SH3b domain-containing protein</fullName>
    </recommendedName>
</protein>
<dbReference type="AlphaFoldDB" id="A0A2W4CJL1"/>
<name>A0A2W4CJL1_9HYPH</name>
<feature type="signal peptide" evidence="2">
    <location>
        <begin position="1"/>
        <end position="17"/>
    </location>
</feature>